<gene>
    <name evidence="1" type="ORF">FWILDA_LOCUS16317</name>
</gene>
<dbReference type="Proteomes" id="UP001153678">
    <property type="component" value="Unassembled WGS sequence"/>
</dbReference>
<accession>A0A9W4T6J0</accession>
<name>A0A9W4T6J0_9GLOM</name>
<dbReference type="EMBL" id="CAMKVN010010210">
    <property type="protein sequence ID" value="CAI2193919.1"/>
    <property type="molecule type" value="Genomic_DNA"/>
</dbReference>
<sequence>SLISGSFCWKENILYIPHESKPNFNKELFIRGVEIVKQRKSSLFRKVGRHIMNESMKVDNSRTLHQIIEDVLKETVKDISRTDLNEIIETAV</sequence>
<protein>
    <submittedName>
        <fullName evidence="1">12117_t:CDS:1</fullName>
    </submittedName>
</protein>
<feature type="non-terminal residue" evidence="1">
    <location>
        <position position="1"/>
    </location>
</feature>
<dbReference type="OrthoDB" id="2407563at2759"/>
<evidence type="ECO:0000313" key="1">
    <source>
        <dbReference type="EMBL" id="CAI2193919.1"/>
    </source>
</evidence>
<dbReference type="AlphaFoldDB" id="A0A9W4T6J0"/>
<evidence type="ECO:0000313" key="2">
    <source>
        <dbReference type="Proteomes" id="UP001153678"/>
    </source>
</evidence>
<keyword evidence="2" id="KW-1185">Reference proteome</keyword>
<proteinExistence type="predicted"/>
<comment type="caution">
    <text evidence="1">The sequence shown here is derived from an EMBL/GenBank/DDBJ whole genome shotgun (WGS) entry which is preliminary data.</text>
</comment>
<reference evidence="1" key="1">
    <citation type="submission" date="2022-08" db="EMBL/GenBank/DDBJ databases">
        <authorList>
            <person name="Kallberg Y."/>
            <person name="Tangrot J."/>
            <person name="Rosling A."/>
        </authorList>
    </citation>
    <scope>NUCLEOTIDE SEQUENCE</scope>
    <source>
        <strain evidence="1">Wild A</strain>
    </source>
</reference>
<organism evidence="1 2">
    <name type="scientific">Funneliformis geosporum</name>
    <dbReference type="NCBI Taxonomy" id="1117311"/>
    <lineage>
        <taxon>Eukaryota</taxon>
        <taxon>Fungi</taxon>
        <taxon>Fungi incertae sedis</taxon>
        <taxon>Mucoromycota</taxon>
        <taxon>Glomeromycotina</taxon>
        <taxon>Glomeromycetes</taxon>
        <taxon>Glomerales</taxon>
        <taxon>Glomeraceae</taxon>
        <taxon>Funneliformis</taxon>
    </lineage>
</organism>